<protein>
    <submittedName>
        <fullName evidence="3">Uncharacterized protein</fullName>
    </submittedName>
</protein>
<keyword evidence="2" id="KW-0812">Transmembrane</keyword>
<gene>
    <name evidence="3" type="ORF">J8641_03060</name>
</gene>
<keyword evidence="2" id="KW-0472">Membrane</keyword>
<evidence type="ECO:0000313" key="3">
    <source>
        <dbReference type="EMBL" id="MBS9339816.1"/>
    </source>
</evidence>
<evidence type="ECO:0000256" key="1">
    <source>
        <dbReference type="SAM" id="MobiDB-lite"/>
    </source>
</evidence>
<proteinExistence type="predicted"/>
<feature type="region of interest" description="Disordered" evidence="1">
    <location>
        <begin position="1"/>
        <end position="31"/>
    </location>
</feature>
<evidence type="ECO:0000313" key="4">
    <source>
        <dbReference type="Proteomes" id="UP000708805"/>
    </source>
</evidence>
<dbReference type="AlphaFoldDB" id="A0A9X0ZRK2"/>
<dbReference type="EMBL" id="JAGJWT010000002">
    <property type="protein sequence ID" value="MBS9339816.1"/>
    <property type="molecule type" value="Genomic_DNA"/>
</dbReference>
<feature type="transmembrane region" description="Helical" evidence="2">
    <location>
        <begin position="53"/>
        <end position="76"/>
    </location>
</feature>
<accession>A0A9X0ZRK2</accession>
<organism evidence="3 4">
    <name type="scientific">Neisseria elongata subsp. nitroreducens</name>
    <dbReference type="NCBI Taxonomy" id="90367"/>
    <lineage>
        <taxon>Bacteria</taxon>
        <taxon>Pseudomonadati</taxon>
        <taxon>Pseudomonadota</taxon>
        <taxon>Betaproteobacteria</taxon>
        <taxon>Neisseriales</taxon>
        <taxon>Neisseriaceae</taxon>
        <taxon>Neisseria</taxon>
    </lineage>
</organism>
<sequence>MDQPRQGITITGRLKNQTAETDHPRTSRMTSRRTRDLGQLMIITHPRYRNRRILIRHFVLTTLTWLMWLAMIYFISRDYRQIFSRPVLDGQTLPQLAKTVLLVILLQFNLLLSWSLITGSAMRKRMRRQRKNNKQNTGKAV</sequence>
<reference evidence="3" key="1">
    <citation type="submission" date="2021-04" db="EMBL/GenBank/DDBJ databases">
        <title>Genomic characterization of endocarditis-associated Neisseria elongata subsp. nitroreducens.</title>
        <authorList>
            <person name="Schorner M."/>
            <person name="Passarelli-Araujo H."/>
            <person name="Scheffer M."/>
            <person name="Barazzetti F."/>
            <person name="Martins J."/>
            <person name="Machado H."/>
            <person name="Palmeiro J."/>
            <person name="Bazzo M."/>
        </authorList>
    </citation>
    <scope>NUCLEOTIDE SEQUENCE</scope>
    <source>
        <strain evidence="3">Nel_M001</strain>
    </source>
</reference>
<keyword evidence="2" id="KW-1133">Transmembrane helix</keyword>
<evidence type="ECO:0000256" key="2">
    <source>
        <dbReference type="SAM" id="Phobius"/>
    </source>
</evidence>
<feature type="compositionally biased region" description="Polar residues" evidence="1">
    <location>
        <begin position="1"/>
        <end position="19"/>
    </location>
</feature>
<feature type="transmembrane region" description="Helical" evidence="2">
    <location>
        <begin position="96"/>
        <end position="121"/>
    </location>
</feature>
<dbReference type="RefSeq" id="WP_159069949.1">
    <property type="nucleotide sequence ID" value="NZ_JAGJWT010000002.1"/>
</dbReference>
<comment type="caution">
    <text evidence="3">The sequence shown here is derived from an EMBL/GenBank/DDBJ whole genome shotgun (WGS) entry which is preliminary data.</text>
</comment>
<dbReference type="Proteomes" id="UP000708805">
    <property type="component" value="Unassembled WGS sequence"/>
</dbReference>
<name>A0A9X0ZRK2_NEIEL</name>